<dbReference type="Pfam" id="PF12102">
    <property type="entry name" value="MrcB_N"/>
    <property type="match status" value="1"/>
</dbReference>
<feature type="region of interest" description="Disordered" evidence="1">
    <location>
        <begin position="192"/>
        <end position="212"/>
    </location>
</feature>
<dbReference type="GO" id="GO:0016887">
    <property type="term" value="F:ATP hydrolysis activity"/>
    <property type="evidence" value="ECO:0007669"/>
    <property type="project" value="InterPro"/>
</dbReference>
<dbReference type="eggNOG" id="arCOG07794">
    <property type="taxonomic scope" value="Archaea"/>
</dbReference>
<dbReference type="InterPro" id="IPR003593">
    <property type="entry name" value="AAA+_ATPase"/>
</dbReference>
<dbReference type="Proteomes" id="UP000011602">
    <property type="component" value="Unassembled WGS sequence"/>
</dbReference>
<dbReference type="Gene3D" id="3.10.590.10">
    <property type="entry name" value="ph1033 like domains"/>
    <property type="match status" value="1"/>
</dbReference>
<evidence type="ECO:0000313" key="4">
    <source>
        <dbReference type="Proteomes" id="UP000011602"/>
    </source>
</evidence>
<dbReference type="GO" id="GO:0005524">
    <property type="term" value="F:ATP binding"/>
    <property type="evidence" value="ECO:0007669"/>
    <property type="project" value="InterPro"/>
</dbReference>
<protein>
    <submittedName>
        <fullName evidence="3">ATPase associated with various cellular activities AAA_5</fullName>
    </submittedName>
</protein>
<dbReference type="Pfam" id="PF07728">
    <property type="entry name" value="AAA_5"/>
    <property type="match status" value="1"/>
</dbReference>
<dbReference type="InterPro" id="IPR011704">
    <property type="entry name" value="ATPase_dyneun-rel_AAA"/>
</dbReference>
<dbReference type="InterPro" id="IPR052934">
    <property type="entry name" value="Methyl-DNA_Rec/Restrict_Enz"/>
</dbReference>
<dbReference type="Gene3D" id="3.40.50.300">
    <property type="entry name" value="P-loop containing nucleotide triphosphate hydrolases"/>
    <property type="match status" value="1"/>
</dbReference>
<reference evidence="3 4" key="1">
    <citation type="journal article" date="2014" name="PLoS Genet.">
        <title>Phylogenetically driven sequencing of extremely halophilic archaea reveals strategies for static and dynamic osmo-response.</title>
        <authorList>
            <person name="Becker E.A."/>
            <person name="Seitzer P.M."/>
            <person name="Tritt A."/>
            <person name="Larsen D."/>
            <person name="Krusor M."/>
            <person name="Yao A.I."/>
            <person name="Wu D."/>
            <person name="Madern D."/>
            <person name="Eisen J.A."/>
            <person name="Darling A.E."/>
            <person name="Facciotti M.T."/>
        </authorList>
    </citation>
    <scope>NUCLEOTIDE SEQUENCE [LARGE SCALE GENOMIC DNA]</scope>
    <source>
        <strain evidence="3 4">JCM 12255</strain>
    </source>
</reference>
<dbReference type="InterPro" id="IPR027417">
    <property type="entry name" value="P-loop_NTPase"/>
</dbReference>
<dbReference type="eggNOG" id="arCOG03779">
    <property type="taxonomic scope" value="Archaea"/>
</dbReference>
<dbReference type="STRING" id="1227499.C493_07179"/>
<keyword evidence="4" id="KW-1185">Reference proteome</keyword>
<accession>L9X9A5</accession>
<dbReference type="AlphaFoldDB" id="L9X9A5"/>
<dbReference type="SMART" id="SM00382">
    <property type="entry name" value="AAA"/>
    <property type="match status" value="1"/>
</dbReference>
<feature type="domain" description="AAA+ ATPase" evidence="2">
    <location>
        <begin position="575"/>
        <end position="759"/>
    </location>
</feature>
<dbReference type="Gene3D" id="3.30.920.90">
    <property type="match status" value="1"/>
</dbReference>
<dbReference type="EMBL" id="AOHZ01000035">
    <property type="protein sequence ID" value="ELY58339.1"/>
    <property type="molecule type" value="Genomic_DNA"/>
</dbReference>
<dbReference type="PANTHER" id="PTHR37291">
    <property type="entry name" value="5-METHYLCYTOSINE-SPECIFIC RESTRICTION ENZYME B"/>
    <property type="match status" value="1"/>
</dbReference>
<dbReference type="PANTHER" id="PTHR37291:SF1">
    <property type="entry name" value="TYPE IV METHYL-DIRECTED RESTRICTION ENZYME ECOKMCRB SUBUNIT"/>
    <property type="match status" value="1"/>
</dbReference>
<evidence type="ECO:0000313" key="3">
    <source>
        <dbReference type="EMBL" id="ELY58339.1"/>
    </source>
</evidence>
<name>L9X9A5_9EURY</name>
<sequence length="896" mass="102080">MSSPSPGFAGLLRRVVSEYPVDQIGQGISEHEIRTDIEERIPSQIRQILDDENLVVKASAGKGRWTSIPWVAILDQRETNSIQEGIYVVYLFEPQEDRVTLTLNQGVTEIKNDLGTREARRHLEETARSVRKEFDPAGFSAGHLEFPHASSRNSLYGPGTIFYNRYELGEIPDDEQIVQDLKTIVDTYRKYASNGSTPGDEPNSEPDSYDGISDATEAIRSKLKQSGHENWLDTHLTRSILSQWTAALRGFGPNTQPSPEEVFVFDQIETLFEQVESELEEFRSNLGTGSVGDLSPTETLFIVLVRDLQSKLDLTVNMNHVKFLNLRGNEFNLDSECEEDSEEAAGDDAEGFPIAEYFENNREEITVWRFTSHGDDYPTIYQYGAIQFTDSQKDDFDKIDRGDVVVFYVTQDTKNDDLSSPGKGLIGCGIVSNKRTKNESWWWNEFHGNTDYRNIVEFDELYVTCDIAEIELDTSIDEKPDSTIEAEIAAIKRDRIPHETLKERSQELRGSDFPVVSVLVDLHVEKAENEELVEWVLDKFSTRVTKIEYDRDEIDVLPEEESPNRADEIASQLVSTGQVIFHGPPGTGKTHTARKFSRWWLNDQLEQPTEEQLRVVTFHPSFNYEDFLEGLTAKQDETGTVTYDIEDGIFKRICRDAERAYRDADNPSEADPYILIIDEINRGNLAKIFGETITQLERNKRLGADEEVIVELAHSGDEFGIPPNLYVIGTMNTADRSIALVDAALRRRFSFFSFPPNYDVFTEEYDFGSVGVNEFLDDSPRFHQILENSIAALQVINANILDSGELGKGKRIGHSYLLGLNSAKDVRDAWYYNILPLLEEYYFEELGRLQASVFETEDCDLFDIQNRKIADFDIETLNAELERLLERTDQPYLHPT</sequence>
<comment type="caution">
    <text evidence="3">The sequence shown here is derived from an EMBL/GenBank/DDBJ whole genome shotgun (WGS) entry which is preliminary data.</text>
</comment>
<evidence type="ECO:0000259" key="2">
    <source>
        <dbReference type="SMART" id="SM00382"/>
    </source>
</evidence>
<dbReference type="InterPro" id="IPR021961">
    <property type="entry name" value="McrB_DNA-bd"/>
</dbReference>
<dbReference type="OrthoDB" id="9837at2157"/>
<dbReference type="CDD" id="cd00009">
    <property type="entry name" value="AAA"/>
    <property type="match status" value="1"/>
</dbReference>
<dbReference type="PATRIC" id="fig|1227499.3.peg.1454"/>
<proteinExistence type="predicted"/>
<evidence type="ECO:0000256" key="1">
    <source>
        <dbReference type="SAM" id="MobiDB-lite"/>
    </source>
</evidence>
<gene>
    <name evidence="3" type="ORF">C493_07179</name>
</gene>
<organism evidence="3 4">
    <name type="scientific">Natronolimnohabitans innermongolicus JCM 12255</name>
    <dbReference type="NCBI Taxonomy" id="1227499"/>
    <lineage>
        <taxon>Archaea</taxon>
        <taxon>Methanobacteriati</taxon>
        <taxon>Methanobacteriota</taxon>
        <taxon>Stenosarchaea group</taxon>
        <taxon>Halobacteria</taxon>
        <taxon>Halobacteriales</taxon>
        <taxon>Natrialbaceae</taxon>
        <taxon>Natronolimnohabitans</taxon>
    </lineage>
</organism>
<dbReference type="RefSeq" id="WP_007258737.1">
    <property type="nucleotide sequence ID" value="NZ_AOHZ01000035.1"/>
</dbReference>
<dbReference type="SUPFAM" id="SSF52540">
    <property type="entry name" value="P-loop containing nucleoside triphosphate hydrolases"/>
    <property type="match status" value="1"/>
</dbReference>